<evidence type="ECO:0000256" key="1">
    <source>
        <dbReference type="ARBA" id="ARBA00023002"/>
    </source>
</evidence>
<feature type="region of interest" description="Disordered" evidence="2">
    <location>
        <begin position="20"/>
        <end position="40"/>
    </location>
</feature>
<gene>
    <name evidence="5" type="ORF">LCGC14_1044600</name>
</gene>
<comment type="caution">
    <text evidence="5">The sequence shown here is derived from an EMBL/GenBank/DDBJ whole genome shotgun (WGS) entry which is preliminary data.</text>
</comment>
<name>A0A0F9MQP1_9ZZZZ</name>
<dbReference type="Pfam" id="PF08125">
    <property type="entry name" value="Mannitol_dh_C"/>
    <property type="match status" value="1"/>
</dbReference>
<dbReference type="PRINTS" id="PR00084">
    <property type="entry name" value="MTLDHDRGNASE"/>
</dbReference>
<dbReference type="PANTHER" id="PTHR43362:SF1">
    <property type="entry name" value="MANNITOL DEHYDROGENASE 2-RELATED"/>
    <property type="match status" value="1"/>
</dbReference>
<dbReference type="SUPFAM" id="SSF48179">
    <property type="entry name" value="6-phosphogluconate dehydrogenase C-terminal domain-like"/>
    <property type="match status" value="1"/>
</dbReference>
<dbReference type="EMBL" id="LAZR01004324">
    <property type="protein sequence ID" value="KKN09640.1"/>
    <property type="molecule type" value="Genomic_DNA"/>
</dbReference>
<sequence>MVTPTYLESRVMARSETYTNVQTKAQTPTSGGTVQSGNSDLPNLSLATLSRLPKTVRVPSYERQSLSPGIVHIGLGNFHRAHQAWYLHRLMDQGMAHDWAILGAGVRPSDAASRAKLLDQDCLTTLVELDPSGQSAEVTGAMIGYIPVEQDNATLIFEMSDPRIRIVALTVTEGGYYQTGAGAFDSNHPDMGYDIAHPDYPRTAFGAMVAALRARRATGAGPFTCQSCDNLQGNGDILRQTVVGLARLGDAELADWIDANCTFPNSMVDCIVPATGPAELALVRSFGIADTVPVTHENFRQWVIEDKFCAGRPAWEAVGATLTDDVHSFEAMKIRLLNGGHQVIANAGEVLSVETIAECMEHPAIHALFSKVARTEVCPHVASVHDMTPQEYVELIERRFANPQIRDTTRRVAFDGSSRHTGFILPVIRDALRVNASVDGLALVEAIWARMCEGTREDGTSIAPNDPNWDALQTAAKAARARPKVWLEQRNYYGDLASSEVFADAFTRWLSIVWENGTEAAIQQYVLGT</sequence>
<dbReference type="InterPro" id="IPR013118">
    <property type="entry name" value="Mannitol_DH_C"/>
</dbReference>
<dbReference type="Gene3D" id="1.10.1040.10">
    <property type="entry name" value="N-(1-d-carboxylethyl)-l-norvaline Dehydrogenase, domain 2"/>
    <property type="match status" value="1"/>
</dbReference>
<evidence type="ECO:0000259" key="3">
    <source>
        <dbReference type="Pfam" id="PF01232"/>
    </source>
</evidence>
<evidence type="ECO:0008006" key="6">
    <source>
        <dbReference type="Google" id="ProtNLM"/>
    </source>
</evidence>
<dbReference type="SUPFAM" id="SSF51735">
    <property type="entry name" value="NAD(P)-binding Rossmann-fold domains"/>
    <property type="match status" value="1"/>
</dbReference>
<dbReference type="InterPro" id="IPR000669">
    <property type="entry name" value="Mannitol_DH"/>
</dbReference>
<feature type="domain" description="Mannitol dehydrogenase C-terminal" evidence="4">
    <location>
        <begin position="325"/>
        <end position="509"/>
    </location>
</feature>
<dbReference type="InterPro" id="IPR036291">
    <property type="entry name" value="NAD(P)-bd_dom_sf"/>
</dbReference>
<evidence type="ECO:0000313" key="5">
    <source>
        <dbReference type="EMBL" id="KKN09640.1"/>
    </source>
</evidence>
<accession>A0A0F9MQP1</accession>
<protein>
    <recommendedName>
        <fullName evidence="6">Mannitol 2-dehydrogenase</fullName>
    </recommendedName>
</protein>
<organism evidence="5">
    <name type="scientific">marine sediment metagenome</name>
    <dbReference type="NCBI Taxonomy" id="412755"/>
    <lineage>
        <taxon>unclassified sequences</taxon>
        <taxon>metagenomes</taxon>
        <taxon>ecological metagenomes</taxon>
    </lineage>
</organism>
<dbReference type="AlphaFoldDB" id="A0A0F9MQP1"/>
<dbReference type="InterPro" id="IPR013328">
    <property type="entry name" value="6PGD_dom2"/>
</dbReference>
<dbReference type="InterPro" id="IPR013131">
    <property type="entry name" value="Mannitol_DH_N"/>
</dbReference>
<keyword evidence="1" id="KW-0560">Oxidoreductase</keyword>
<evidence type="ECO:0000259" key="4">
    <source>
        <dbReference type="Pfam" id="PF08125"/>
    </source>
</evidence>
<dbReference type="Pfam" id="PF01232">
    <property type="entry name" value="Mannitol_dh"/>
    <property type="match status" value="1"/>
</dbReference>
<dbReference type="InterPro" id="IPR050988">
    <property type="entry name" value="Mannitol_DH/Oxidoreductase"/>
</dbReference>
<dbReference type="GO" id="GO:0016616">
    <property type="term" value="F:oxidoreductase activity, acting on the CH-OH group of donors, NAD or NADP as acceptor"/>
    <property type="evidence" value="ECO:0007669"/>
    <property type="project" value="TreeGrafter"/>
</dbReference>
<feature type="domain" description="Mannitol dehydrogenase N-terminal" evidence="3">
    <location>
        <begin position="69"/>
        <end position="316"/>
    </location>
</feature>
<evidence type="ECO:0000256" key="2">
    <source>
        <dbReference type="SAM" id="MobiDB-lite"/>
    </source>
</evidence>
<dbReference type="PANTHER" id="PTHR43362">
    <property type="entry name" value="MANNITOL DEHYDROGENASE DSF1-RELATED"/>
    <property type="match status" value="1"/>
</dbReference>
<dbReference type="Gene3D" id="3.40.50.720">
    <property type="entry name" value="NAD(P)-binding Rossmann-like Domain"/>
    <property type="match status" value="1"/>
</dbReference>
<reference evidence="5" key="1">
    <citation type="journal article" date="2015" name="Nature">
        <title>Complex archaea that bridge the gap between prokaryotes and eukaryotes.</title>
        <authorList>
            <person name="Spang A."/>
            <person name="Saw J.H."/>
            <person name="Jorgensen S.L."/>
            <person name="Zaremba-Niedzwiedzka K."/>
            <person name="Martijn J."/>
            <person name="Lind A.E."/>
            <person name="van Eijk R."/>
            <person name="Schleper C."/>
            <person name="Guy L."/>
            <person name="Ettema T.J."/>
        </authorList>
    </citation>
    <scope>NUCLEOTIDE SEQUENCE</scope>
</reference>
<dbReference type="InterPro" id="IPR008927">
    <property type="entry name" value="6-PGluconate_DH-like_C_sf"/>
</dbReference>
<proteinExistence type="predicted"/>